<sequence length="38" mass="4196">MHNDSKLLVSIVYNIVPAKHPKISLKSVISHALSVRSI</sequence>
<gene>
    <name evidence="1" type="ORF">PRUB_a5378</name>
</gene>
<accession>A0A8T0CE49</accession>
<dbReference type="Proteomes" id="UP000016480">
    <property type="component" value="Unassembled WGS sequence"/>
</dbReference>
<evidence type="ECO:0000313" key="2">
    <source>
        <dbReference type="Proteomes" id="UP000016480"/>
    </source>
</evidence>
<comment type="caution">
    <text evidence="1">The sequence shown here is derived from an EMBL/GenBank/DDBJ whole genome shotgun (WGS) entry which is preliminary data.</text>
</comment>
<organism evidence="1 2">
    <name type="scientific">Pseudoalteromonas rubra</name>
    <dbReference type="NCBI Taxonomy" id="43658"/>
    <lineage>
        <taxon>Bacteria</taxon>
        <taxon>Pseudomonadati</taxon>
        <taxon>Pseudomonadota</taxon>
        <taxon>Gammaproteobacteria</taxon>
        <taxon>Alteromonadales</taxon>
        <taxon>Pseudoalteromonadaceae</taxon>
        <taxon>Pseudoalteromonas</taxon>
    </lineage>
</organism>
<protein>
    <submittedName>
        <fullName evidence="1">Uncharacterized protein</fullName>
    </submittedName>
</protein>
<dbReference type="AlphaFoldDB" id="A0A8T0CE49"/>
<evidence type="ECO:0000313" key="1">
    <source>
        <dbReference type="EMBL" id="KAF7789054.1"/>
    </source>
</evidence>
<reference evidence="1 2" key="1">
    <citation type="journal article" date="2012" name="J. Bacteriol.">
        <title>Genome sequence of the cycloprodigiosin-producing bacterial strain Pseudoalteromonas rubra ATCC 29570(T).</title>
        <authorList>
            <person name="Xie B.B."/>
            <person name="Shu Y.L."/>
            <person name="Qin Q.L."/>
            <person name="Rong J.C."/>
            <person name="Zhang X.Y."/>
            <person name="Chen X.L."/>
            <person name="Zhou B.C."/>
            <person name="Zhang Y.Z."/>
        </authorList>
    </citation>
    <scope>NUCLEOTIDE SEQUENCE [LARGE SCALE GENOMIC DNA]</scope>
    <source>
        <strain evidence="1 2">DSM 6842</strain>
    </source>
</reference>
<dbReference type="EMBL" id="AHCD03000018">
    <property type="protein sequence ID" value="KAF7789054.1"/>
    <property type="molecule type" value="Genomic_DNA"/>
</dbReference>
<proteinExistence type="predicted"/>
<name>A0A8T0CE49_9GAMM</name>